<name>D5ACR2_PICSI</name>
<dbReference type="InterPro" id="IPR012923">
    <property type="entry name" value="Csm3"/>
</dbReference>
<reference evidence="10" key="1">
    <citation type="submission" date="2010-04" db="EMBL/GenBank/DDBJ databases">
        <authorList>
            <person name="Reid K.E."/>
            <person name="Liao N."/>
            <person name="Chan S."/>
            <person name="Docking R."/>
            <person name="Taylor G."/>
            <person name="Moore R."/>
            <person name="Mayo M."/>
            <person name="Munro S."/>
            <person name="King J."/>
            <person name="Yanchuk A."/>
            <person name="Holt R."/>
            <person name="Jones S."/>
            <person name="Marra M."/>
            <person name="Ritland C.E."/>
            <person name="Ritland K."/>
            <person name="Bohlmann J."/>
        </authorList>
    </citation>
    <scope>NUCLEOTIDE SEQUENCE</scope>
    <source>
        <tissue evidence="10">Bud</tissue>
    </source>
</reference>
<evidence type="ECO:0000256" key="7">
    <source>
        <dbReference type="RuleBase" id="RU366049"/>
    </source>
</evidence>
<dbReference type="AlphaFoldDB" id="D5ACR2"/>
<dbReference type="InterPro" id="IPR001878">
    <property type="entry name" value="Znf_CCHC"/>
</dbReference>
<keyword evidence="6" id="KW-0479">Metal-binding</keyword>
<feature type="region of interest" description="Disordered" evidence="8">
    <location>
        <begin position="215"/>
        <end position="279"/>
    </location>
</feature>
<feature type="domain" description="CCHC-type" evidence="9">
    <location>
        <begin position="19"/>
        <end position="32"/>
    </location>
</feature>
<dbReference type="GO" id="GO:0003677">
    <property type="term" value="F:DNA binding"/>
    <property type="evidence" value="ECO:0007669"/>
    <property type="project" value="TreeGrafter"/>
</dbReference>
<feature type="region of interest" description="Disordered" evidence="8">
    <location>
        <begin position="162"/>
        <end position="198"/>
    </location>
</feature>
<dbReference type="Pfam" id="PF07962">
    <property type="entry name" value="Swi3"/>
    <property type="match status" value="1"/>
</dbReference>
<dbReference type="GO" id="GO:0043111">
    <property type="term" value="P:replication fork arrest"/>
    <property type="evidence" value="ECO:0007669"/>
    <property type="project" value="TreeGrafter"/>
</dbReference>
<evidence type="ECO:0000256" key="3">
    <source>
        <dbReference type="ARBA" id="ARBA00022763"/>
    </source>
</evidence>
<evidence type="ECO:0000259" key="9">
    <source>
        <dbReference type="PROSITE" id="PS50158"/>
    </source>
</evidence>
<evidence type="ECO:0000256" key="4">
    <source>
        <dbReference type="ARBA" id="ARBA00023242"/>
    </source>
</evidence>
<dbReference type="PROSITE" id="PS50158">
    <property type="entry name" value="ZF_CCHC"/>
    <property type="match status" value="1"/>
</dbReference>
<keyword evidence="5 7" id="KW-0131">Cell cycle</keyword>
<dbReference type="PANTHER" id="PTHR13220:SF11">
    <property type="entry name" value="TIMELESS-INTERACTING PROTEIN"/>
    <property type="match status" value="1"/>
</dbReference>
<feature type="compositionally biased region" description="Basic and acidic residues" evidence="8">
    <location>
        <begin position="270"/>
        <end position="279"/>
    </location>
</feature>
<evidence type="ECO:0000256" key="5">
    <source>
        <dbReference type="ARBA" id="ARBA00023306"/>
    </source>
</evidence>
<sequence length="297" mass="32877">MEKKMKTINGSSAPAPTGCYKCGRAGHWSRDCTFAPSTSKPPNFPSSAAGGKQQQQQETIPSAEAPKVKKPPRTRPKLTPDLLLSNNGLGYVLEQIPRMLHFRGPGHEVSDLGNLIEAFIQWHSRLLPSVSFQNFVDRVEKVGSTKRVRTCLRELRERVARGENPKTLHEPPVERTSPVDDVTGDGEVGLEDLNKDVADDDIQEDLFDELYRQAVGEDPNSSSQKGSENVVDSHSFSQAPILNNTPEEQGWQQSQNEVNGQGKSENQITEEQKARMEANRLKALERAAARASQLQAQ</sequence>
<dbReference type="InterPro" id="IPR036875">
    <property type="entry name" value="Znf_CCHC_sf"/>
</dbReference>
<evidence type="ECO:0000256" key="6">
    <source>
        <dbReference type="PROSITE-ProRule" id="PRU00047"/>
    </source>
</evidence>
<dbReference type="SUPFAM" id="SSF57756">
    <property type="entry name" value="Retrovirus zinc finger-like domains"/>
    <property type="match status" value="1"/>
</dbReference>
<keyword evidence="6" id="KW-0863">Zinc-finger</keyword>
<evidence type="ECO:0000256" key="1">
    <source>
        <dbReference type="ARBA" id="ARBA00004123"/>
    </source>
</evidence>
<dbReference type="GO" id="GO:0006974">
    <property type="term" value="P:DNA damage response"/>
    <property type="evidence" value="ECO:0007669"/>
    <property type="project" value="UniProtKB-KW"/>
</dbReference>
<dbReference type="Gene3D" id="4.10.60.10">
    <property type="entry name" value="Zinc finger, CCHC-type"/>
    <property type="match status" value="1"/>
</dbReference>
<feature type="compositionally biased region" description="Polar residues" evidence="8">
    <location>
        <begin position="219"/>
        <end position="269"/>
    </location>
</feature>
<keyword evidence="3 7" id="KW-0227">DNA damage</keyword>
<dbReference type="GO" id="GO:0031297">
    <property type="term" value="P:replication fork processing"/>
    <property type="evidence" value="ECO:0007669"/>
    <property type="project" value="UniProtKB-UniRule"/>
</dbReference>
<comment type="subcellular location">
    <subcellularLocation>
        <location evidence="1 7">Nucleus</location>
    </subcellularLocation>
</comment>
<feature type="compositionally biased region" description="Basic and acidic residues" evidence="8">
    <location>
        <begin position="162"/>
        <end position="173"/>
    </location>
</feature>
<feature type="region of interest" description="Disordered" evidence="8">
    <location>
        <begin position="31"/>
        <end position="81"/>
    </location>
</feature>
<feature type="region of interest" description="Disordered" evidence="8">
    <location>
        <begin position="1"/>
        <end position="20"/>
    </location>
</feature>
<dbReference type="GO" id="GO:0008270">
    <property type="term" value="F:zinc ion binding"/>
    <property type="evidence" value="ECO:0007669"/>
    <property type="project" value="UniProtKB-KW"/>
</dbReference>
<dbReference type="Pfam" id="PF00098">
    <property type="entry name" value="zf-CCHC"/>
    <property type="match status" value="1"/>
</dbReference>
<keyword evidence="4 7" id="KW-0539">Nucleus</keyword>
<accession>D5ACR2</accession>
<keyword evidence="6" id="KW-0862">Zinc</keyword>
<dbReference type="GO" id="GO:0031298">
    <property type="term" value="C:replication fork protection complex"/>
    <property type="evidence" value="ECO:0007669"/>
    <property type="project" value="TreeGrafter"/>
</dbReference>
<evidence type="ECO:0000256" key="2">
    <source>
        <dbReference type="ARBA" id="ARBA00006075"/>
    </source>
</evidence>
<dbReference type="PANTHER" id="PTHR13220">
    <property type="entry name" value="TIMELESS INTERACTING-RELATED"/>
    <property type="match status" value="1"/>
</dbReference>
<comment type="function">
    <text evidence="7">Plays an important role in the control of DNA replication and the maintenance of replication fork stability.</text>
</comment>
<evidence type="ECO:0000313" key="10">
    <source>
        <dbReference type="EMBL" id="ADE77331.1"/>
    </source>
</evidence>
<dbReference type="InterPro" id="IPR040038">
    <property type="entry name" value="TIPIN/Csm3/Swi3"/>
</dbReference>
<proteinExistence type="evidence at transcript level"/>
<dbReference type="GO" id="GO:0000076">
    <property type="term" value="P:DNA replication checkpoint signaling"/>
    <property type="evidence" value="ECO:0007669"/>
    <property type="project" value="UniProtKB-UniRule"/>
</dbReference>
<dbReference type="SMART" id="SM00343">
    <property type="entry name" value="ZnF_C2HC"/>
    <property type="match status" value="1"/>
</dbReference>
<protein>
    <recommendedName>
        <fullName evidence="9">CCHC-type domain-containing protein</fullName>
    </recommendedName>
</protein>
<comment type="similarity">
    <text evidence="2 7">Belongs to the CSM3 family.</text>
</comment>
<evidence type="ECO:0000256" key="8">
    <source>
        <dbReference type="SAM" id="MobiDB-lite"/>
    </source>
</evidence>
<dbReference type="EMBL" id="BT124051">
    <property type="protein sequence ID" value="ADE77331.1"/>
    <property type="molecule type" value="mRNA"/>
</dbReference>
<organism evidence="10">
    <name type="scientific">Picea sitchensis</name>
    <name type="common">Sitka spruce</name>
    <name type="synonym">Pinus sitchensis</name>
    <dbReference type="NCBI Taxonomy" id="3332"/>
    <lineage>
        <taxon>Eukaryota</taxon>
        <taxon>Viridiplantae</taxon>
        <taxon>Streptophyta</taxon>
        <taxon>Embryophyta</taxon>
        <taxon>Tracheophyta</taxon>
        <taxon>Spermatophyta</taxon>
        <taxon>Pinopsida</taxon>
        <taxon>Pinidae</taxon>
        <taxon>Conifers I</taxon>
        <taxon>Pinales</taxon>
        <taxon>Pinaceae</taxon>
        <taxon>Picea</taxon>
    </lineage>
</organism>